<feature type="signal peptide" evidence="2">
    <location>
        <begin position="1"/>
        <end position="21"/>
    </location>
</feature>
<dbReference type="RefSeq" id="WP_008334277.1">
    <property type="nucleotide sequence ID" value="NZ_CH902578.1"/>
</dbReference>
<evidence type="ECO:0000313" key="4">
    <source>
        <dbReference type="Proteomes" id="UP000002931"/>
    </source>
</evidence>
<keyword evidence="2" id="KW-0732">Signal</keyword>
<feature type="region of interest" description="Disordered" evidence="1">
    <location>
        <begin position="105"/>
        <end position="172"/>
    </location>
</feature>
<feature type="compositionally biased region" description="Acidic residues" evidence="1">
    <location>
        <begin position="121"/>
        <end position="133"/>
    </location>
</feature>
<gene>
    <name evidence="3" type="ORF">RB2654_18368</name>
</gene>
<comment type="caution">
    <text evidence="3">The sequence shown here is derived from an EMBL/GenBank/DDBJ whole genome shotgun (WGS) entry which is preliminary data.</text>
</comment>
<feature type="chain" id="PRO_5002660135" evidence="2">
    <location>
        <begin position="22"/>
        <end position="172"/>
    </location>
</feature>
<sequence>MKRKLMTLSTVALIAGTAAFAQNVESGLNQEVYAKGMADLTAEGYDVNTVRQGRDGNLTFMASSDAGGRILILDADGMVVSDTMTQMEMGVDQYAATTIFTDEEIEDSDDTNVSNQTTEILPEEGSIDPDIDIDLNTRTEAGGGAEATNDLEESASADAETESDTEVKNSTN</sequence>
<dbReference type="EMBL" id="AAMT01000001">
    <property type="protein sequence ID" value="EAQ14575.1"/>
    <property type="molecule type" value="Genomic_DNA"/>
</dbReference>
<proteinExistence type="predicted"/>
<dbReference type="HOGENOM" id="CLU_1553421_0_0_5"/>
<feature type="compositionally biased region" description="Acidic residues" evidence="1">
    <location>
        <begin position="149"/>
        <end position="164"/>
    </location>
</feature>
<organism evidence="3 4">
    <name type="scientific">Maritimibacter alkaliphilus HTCC2654</name>
    <dbReference type="NCBI Taxonomy" id="314271"/>
    <lineage>
        <taxon>Bacteria</taxon>
        <taxon>Pseudomonadati</taxon>
        <taxon>Pseudomonadota</taxon>
        <taxon>Alphaproteobacteria</taxon>
        <taxon>Rhodobacterales</taxon>
        <taxon>Roseobacteraceae</taxon>
        <taxon>Maritimibacter</taxon>
    </lineage>
</organism>
<reference evidence="3 4" key="1">
    <citation type="journal article" date="2010" name="J. Bacteriol.">
        <title>Genome sequences of Pelagibaca bermudensis HTCC2601T and Maritimibacter alkaliphilus HTCC2654T, the type strains of two marine Roseobacter genera.</title>
        <authorList>
            <person name="Thrash J.C."/>
            <person name="Cho J.C."/>
            <person name="Ferriera S."/>
            <person name="Johnson J."/>
            <person name="Vergin K.L."/>
            <person name="Giovannoni S.J."/>
        </authorList>
    </citation>
    <scope>NUCLEOTIDE SEQUENCE [LARGE SCALE GENOMIC DNA]</scope>
    <source>
        <strain evidence="3 4">HTCC2654</strain>
    </source>
</reference>
<keyword evidence="4" id="KW-1185">Reference proteome</keyword>
<evidence type="ECO:0000313" key="3">
    <source>
        <dbReference type="EMBL" id="EAQ14575.1"/>
    </source>
</evidence>
<protein>
    <submittedName>
        <fullName evidence="3">Uncharacterized protein</fullName>
    </submittedName>
</protein>
<evidence type="ECO:0000256" key="1">
    <source>
        <dbReference type="SAM" id="MobiDB-lite"/>
    </source>
</evidence>
<name>A3V9I4_9RHOB</name>
<dbReference type="AlphaFoldDB" id="A3V9I4"/>
<accession>A3V9I4</accession>
<evidence type="ECO:0000256" key="2">
    <source>
        <dbReference type="SAM" id="SignalP"/>
    </source>
</evidence>
<dbReference type="Proteomes" id="UP000002931">
    <property type="component" value="Unassembled WGS sequence"/>
</dbReference>